<name>A0AAE2CDC7_9LAMI</name>
<dbReference type="Pfam" id="PF05553">
    <property type="entry name" value="DUF761"/>
    <property type="match status" value="1"/>
</dbReference>
<organism evidence="1 2">
    <name type="scientific">Sesamum alatum</name>
    <dbReference type="NCBI Taxonomy" id="300844"/>
    <lineage>
        <taxon>Eukaryota</taxon>
        <taxon>Viridiplantae</taxon>
        <taxon>Streptophyta</taxon>
        <taxon>Embryophyta</taxon>
        <taxon>Tracheophyta</taxon>
        <taxon>Spermatophyta</taxon>
        <taxon>Magnoliopsida</taxon>
        <taxon>eudicotyledons</taxon>
        <taxon>Gunneridae</taxon>
        <taxon>Pentapetalae</taxon>
        <taxon>asterids</taxon>
        <taxon>lamiids</taxon>
        <taxon>Lamiales</taxon>
        <taxon>Pedaliaceae</taxon>
        <taxon>Sesamum</taxon>
    </lineage>
</organism>
<dbReference type="EMBL" id="JACGWO010000009">
    <property type="protein sequence ID" value="KAK4417966.1"/>
    <property type="molecule type" value="Genomic_DNA"/>
</dbReference>
<accession>A0AAE2CDC7</accession>
<gene>
    <name evidence="1" type="ORF">Salat_2209300</name>
</gene>
<reference evidence="1" key="2">
    <citation type="journal article" date="2024" name="Plant">
        <title>Genomic evolution and insights into agronomic trait innovations of Sesamum species.</title>
        <authorList>
            <person name="Miao H."/>
            <person name="Wang L."/>
            <person name="Qu L."/>
            <person name="Liu H."/>
            <person name="Sun Y."/>
            <person name="Le M."/>
            <person name="Wang Q."/>
            <person name="Wei S."/>
            <person name="Zheng Y."/>
            <person name="Lin W."/>
            <person name="Duan Y."/>
            <person name="Cao H."/>
            <person name="Xiong S."/>
            <person name="Wang X."/>
            <person name="Wei L."/>
            <person name="Li C."/>
            <person name="Ma Q."/>
            <person name="Ju M."/>
            <person name="Zhao R."/>
            <person name="Li G."/>
            <person name="Mu C."/>
            <person name="Tian Q."/>
            <person name="Mei H."/>
            <person name="Zhang T."/>
            <person name="Gao T."/>
            <person name="Zhang H."/>
        </authorList>
    </citation>
    <scope>NUCLEOTIDE SEQUENCE</scope>
    <source>
        <strain evidence="1">3651</strain>
    </source>
</reference>
<keyword evidence="2" id="KW-1185">Reference proteome</keyword>
<proteinExistence type="predicted"/>
<evidence type="ECO:0000313" key="2">
    <source>
        <dbReference type="Proteomes" id="UP001293254"/>
    </source>
</evidence>
<dbReference type="InterPro" id="IPR008480">
    <property type="entry name" value="DUF761_pln"/>
</dbReference>
<evidence type="ECO:0000313" key="1">
    <source>
        <dbReference type="EMBL" id="KAK4417966.1"/>
    </source>
</evidence>
<dbReference type="AlphaFoldDB" id="A0AAE2CDC7"/>
<protein>
    <submittedName>
        <fullName evidence="1">Uncharacterized protein</fullName>
    </submittedName>
</protein>
<sequence>MLKKVMGMIASKYLSMKAKMRAIETRLIMHSLLLRDNKVVRHLARRQRRCYNLPGPNTVDVEGEDHQSDTLATHLNQSIALAPAGIVQLADDKMGTEEYNGHQHKYFNLPKTVGDEDYQSHNYATPAHTFNATNPVSVVQLTEEDHENPNLGHSFIDDKDYPISVIETVKNAKEGQGKEFRLEDDIDQVADLFIQRFHHHIRLQKSQSEPAIS</sequence>
<dbReference type="Proteomes" id="UP001293254">
    <property type="component" value="Unassembled WGS sequence"/>
</dbReference>
<reference evidence="1" key="1">
    <citation type="submission" date="2020-06" db="EMBL/GenBank/DDBJ databases">
        <authorList>
            <person name="Li T."/>
            <person name="Hu X."/>
            <person name="Zhang T."/>
            <person name="Song X."/>
            <person name="Zhang H."/>
            <person name="Dai N."/>
            <person name="Sheng W."/>
            <person name="Hou X."/>
            <person name="Wei L."/>
        </authorList>
    </citation>
    <scope>NUCLEOTIDE SEQUENCE</scope>
    <source>
        <strain evidence="1">3651</strain>
        <tissue evidence="1">Leaf</tissue>
    </source>
</reference>
<comment type="caution">
    <text evidence="1">The sequence shown here is derived from an EMBL/GenBank/DDBJ whole genome shotgun (WGS) entry which is preliminary data.</text>
</comment>
<dbReference type="PANTHER" id="PTHR33450">
    <property type="entry name" value="EMB|CAB67623.1-RELATED"/>
    <property type="match status" value="1"/>
</dbReference>